<accession>A0A850H3W2</accession>
<evidence type="ECO:0000256" key="2">
    <source>
        <dbReference type="ARBA" id="ARBA00023110"/>
    </source>
</evidence>
<evidence type="ECO:0000313" key="6">
    <source>
        <dbReference type="Proteomes" id="UP000546031"/>
    </source>
</evidence>
<name>A0A850H3W2_9SPHN</name>
<dbReference type="InterPro" id="IPR044665">
    <property type="entry name" value="E_coli_cyclophilin_A-like"/>
</dbReference>
<keyword evidence="2" id="KW-0697">Rotamase</keyword>
<protein>
    <recommendedName>
        <fullName evidence="1">peptidylprolyl isomerase</fullName>
        <ecNumber evidence="1">5.2.1.8</ecNumber>
    </recommendedName>
</protein>
<dbReference type="PANTHER" id="PTHR43246">
    <property type="entry name" value="PEPTIDYL-PROLYL CIS-TRANS ISOMERASE CYP38, CHLOROPLASTIC"/>
    <property type="match status" value="1"/>
</dbReference>
<dbReference type="InterPro" id="IPR029000">
    <property type="entry name" value="Cyclophilin-like_dom_sf"/>
</dbReference>
<dbReference type="GO" id="GO:0003755">
    <property type="term" value="F:peptidyl-prolyl cis-trans isomerase activity"/>
    <property type="evidence" value="ECO:0007669"/>
    <property type="project" value="UniProtKB-KW"/>
</dbReference>
<feature type="domain" description="PPIase cyclophilin-type" evidence="4">
    <location>
        <begin position="21"/>
        <end position="197"/>
    </location>
</feature>
<evidence type="ECO:0000313" key="5">
    <source>
        <dbReference type="EMBL" id="NVE93874.1"/>
    </source>
</evidence>
<dbReference type="AlphaFoldDB" id="A0A850H3W2"/>
<keyword evidence="6" id="KW-1185">Reference proteome</keyword>
<dbReference type="InterPro" id="IPR002130">
    <property type="entry name" value="Cyclophilin-type_PPIase_dom"/>
</dbReference>
<gene>
    <name evidence="5" type="ORF">HUO12_03075</name>
</gene>
<evidence type="ECO:0000256" key="1">
    <source>
        <dbReference type="ARBA" id="ARBA00013194"/>
    </source>
</evidence>
<dbReference type="Gene3D" id="2.40.100.10">
    <property type="entry name" value="Cyclophilin-like"/>
    <property type="match status" value="1"/>
</dbReference>
<dbReference type="SUPFAM" id="SSF50891">
    <property type="entry name" value="Cyclophilin-like"/>
    <property type="match status" value="1"/>
</dbReference>
<dbReference type="Pfam" id="PF00160">
    <property type="entry name" value="Pro_isomerase"/>
    <property type="match status" value="1"/>
</dbReference>
<evidence type="ECO:0000259" key="4">
    <source>
        <dbReference type="PROSITE" id="PS50072"/>
    </source>
</evidence>
<sequence length="209" mass="22410">MKFEVSTRAATTPGVGPKVYATELVELETELGTITISLETERAPITAANFLRYVDEGRFDGIKCYRALHVEGGEEPSGFLQCGAQNDPKRLLPPVAHEPTSETGLSHTNGTLSMARFDPGTATGDFSIMIRDQRGLDAVPGSDDPARRPGFAVFGYVVDGMEVVHAIHAKPRDPNKGEGFMKGQLLAEPAMIKTARRVAPEEGSTPGAE</sequence>
<reference evidence="5 6" key="1">
    <citation type="submission" date="2020-06" db="EMBL/GenBank/DDBJ databases">
        <title>Altererythrobacter lutimaris sp. nov., a marine bacterium isolated from a tidal flat.</title>
        <authorList>
            <person name="Kim D."/>
            <person name="Yoo Y."/>
            <person name="Kim J.-J."/>
        </authorList>
    </citation>
    <scope>NUCLEOTIDE SEQUENCE [LARGE SCALE GENOMIC DNA]</scope>
    <source>
        <strain evidence="5 6">JGD-16</strain>
    </source>
</reference>
<dbReference type="EMBL" id="JABWTA010000001">
    <property type="protein sequence ID" value="NVE93874.1"/>
    <property type="molecule type" value="Genomic_DNA"/>
</dbReference>
<evidence type="ECO:0000256" key="3">
    <source>
        <dbReference type="ARBA" id="ARBA00023235"/>
    </source>
</evidence>
<dbReference type="EC" id="5.2.1.8" evidence="1"/>
<comment type="caution">
    <text evidence="5">The sequence shown here is derived from an EMBL/GenBank/DDBJ whole genome shotgun (WGS) entry which is preliminary data.</text>
</comment>
<dbReference type="PROSITE" id="PS50072">
    <property type="entry name" value="CSA_PPIASE_2"/>
    <property type="match status" value="1"/>
</dbReference>
<dbReference type="Proteomes" id="UP000546031">
    <property type="component" value="Unassembled WGS sequence"/>
</dbReference>
<keyword evidence="3 5" id="KW-0413">Isomerase</keyword>
<organism evidence="5 6">
    <name type="scientific">Altererythrobacter lutimaris</name>
    <dbReference type="NCBI Taxonomy" id="2743979"/>
    <lineage>
        <taxon>Bacteria</taxon>
        <taxon>Pseudomonadati</taxon>
        <taxon>Pseudomonadota</taxon>
        <taxon>Alphaproteobacteria</taxon>
        <taxon>Sphingomonadales</taxon>
        <taxon>Erythrobacteraceae</taxon>
        <taxon>Altererythrobacter</taxon>
    </lineage>
</organism>
<proteinExistence type="predicted"/>